<reference evidence="1 2" key="1">
    <citation type="submission" date="2020-10" db="EMBL/GenBank/DDBJ databases">
        <authorList>
            <person name="Sedaghatjoo S."/>
        </authorList>
    </citation>
    <scope>NUCLEOTIDE SEQUENCE [LARGE SCALE GENOMIC DNA]</scope>
    <source>
        <strain evidence="1 2">LLFL</strain>
    </source>
</reference>
<keyword evidence="2" id="KW-1185">Reference proteome</keyword>
<comment type="caution">
    <text evidence="1">The sequence shown here is derived from an EMBL/GenBank/DDBJ whole genome shotgun (WGS) entry which is preliminary data.</text>
</comment>
<dbReference type="Proteomes" id="UP000836404">
    <property type="component" value="Unassembled WGS sequence"/>
</dbReference>
<dbReference type="AlphaFoldDB" id="A0A9N8M608"/>
<proteinExistence type="predicted"/>
<dbReference type="OrthoDB" id="2614589at2759"/>
<sequence length="100" mass="10498">MGVAEAWGMETLVSAAVDLGERDCVLLVLGDNKGVLYGWQKGRSASAEVNETFLRMSTVATSAGVEVSASYIASAKNPADTVSRGDVSGYLPFPFPVQEP</sequence>
<gene>
    <name evidence="1" type="ORF">JKILLFL_G8452</name>
</gene>
<organism evidence="1 2">
    <name type="scientific">Tilletia laevis</name>
    <dbReference type="NCBI Taxonomy" id="157183"/>
    <lineage>
        <taxon>Eukaryota</taxon>
        <taxon>Fungi</taxon>
        <taxon>Dikarya</taxon>
        <taxon>Basidiomycota</taxon>
        <taxon>Ustilaginomycotina</taxon>
        <taxon>Exobasidiomycetes</taxon>
        <taxon>Tilletiales</taxon>
        <taxon>Tilletiaceae</taxon>
        <taxon>Tilletia</taxon>
    </lineage>
</organism>
<evidence type="ECO:0000313" key="2">
    <source>
        <dbReference type="Proteomes" id="UP000836404"/>
    </source>
</evidence>
<dbReference type="EMBL" id="CAJHJF010003247">
    <property type="protein sequence ID" value="CAD6933811.1"/>
    <property type="molecule type" value="Genomic_DNA"/>
</dbReference>
<name>A0A9N8M608_9BASI</name>
<accession>A0A9N8M608</accession>
<evidence type="ECO:0000313" key="1">
    <source>
        <dbReference type="EMBL" id="CAD6933811.1"/>
    </source>
</evidence>
<protein>
    <submittedName>
        <fullName evidence="1">Uncharacterized protein</fullName>
    </submittedName>
</protein>